<protein>
    <recommendedName>
        <fullName evidence="3">SGNH hydrolase-type esterase domain-containing protein</fullName>
    </recommendedName>
</protein>
<sequence>MILLAGIMAIFPKDGIQIGSTKIEFPTFNQFFAHQNTTADSLADVQKDLIELFDSTVIVSEIDSTLIKYRLDSLSNYRKSIQLADNAKPALHRFFDALDNAQNKKVRIMHYGDSQIEADRITSVLRNELQVKFGGYGVGLFDVIQVAPKMSVNIEFSENWKRFPGFGRKDSSVTHNKYGPLMAFSRYTDIPSTTIIPDSVQHNAWITLKKPRASYSKTKTHHLLKVILSNSYKPVHYDIIADGAILKSGTISANTPFQVLSTTFSNTPEEISIMFSGADSPDIYGISLEGNNGVVVDNIPLRGSSGTIFTKQNQTLLSNSFANLSPNLIIMEFGGNVVPYIKDEKGCKEFGNWFKSQIYFMKKLNPNAAFIVIGPGDMSIKEGTEFVTYPYLEGVRDALKEASISSGCMFWDMYEVMGGKNSMPTWVNADPSLAASDYIHFSPKGAKKIAVEFTNKLIKMYENYKNPSVPLEEIKEEKDTTTVNAK</sequence>
<accession>A0A5C6RZ47</accession>
<dbReference type="RefSeq" id="WP_147097465.1">
    <property type="nucleotide sequence ID" value="NZ_VOOS01000001.1"/>
</dbReference>
<dbReference type="SUPFAM" id="SSF52266">
    <property type="entry name" value="SGNH hydrolase"/>
    <property type="match status" value="1"/>
</dbReference>
<keyword evidence="2" id="KW-1185">Reference proteome</keyword>
<dbReference type="EMBL" id="VOOS01000001">
    <property type="protein sequence ID" value="TXB66642.1"/>
    <property type="molecule type" value="Genomic_DNA"/>
</dbReference>
<reference evidence="1 2" key="1">
    <citation type="submission" date="2019-08" db="EMBL/GenBank/DDBJ databases">
        <title>Genome of Vicingus serpentipes NCIMB 15042.</title>
        <authorList>
            <person name="Bowman J.P."/>
        </authorList>
    </citation>
    <scope>NUCLEOTIDE SEQUENCE [LARGE SCALE GENOMIC DNA]</scope>
    <source>
        <strain evidence="1 2">NCIMB 15042</strain>
    </source>
</reference>
<dbReference type="GO" id="GO:0016788">
    <property type="term" value="F:hydrolase activity, acting on ester bonds"/>
    <property type="evidence" value="ECO:0007669"/>
    <property type="project" value="UniProtKB-ARBA"/>
</dbReference>
<comment type="caution">
    <text evidence="1">The sequence shown here is derived from an EMBL/GenBank/DDBJ whole genome shotgun (WGS) entry which is preliminary data.</text>
</comment>
<dbReference type="InterPro" id="IPR036514">
    <property type="entry name" value="SGNH_hydro_sf"/>
</dbReference>
<dbReference type="Gene3D" id="2.60.120.1360">
    <property type="match status" value="1"/>
</dbReference>
<dbReference type="AlphaFoldDB" id="A0A5C6RZ47"/>
<gene>
    <name evidence="1" type="ORF">FRY74_00215</name>
</gene>
<name>A0A5C6RZ47_9FLAO</name>
<evidence type="ECO:0008006" key="3">
    <source>
        <dbReference type="Google" id="ProtNLM"/>
    </source>
</evidence>
<evidence type="ECO:0000313" key="1">
    <source>
        <dbReference type="EMBL" id="TXB66642.1"/>
    </source>
</evidence>
<dbReference type="Proteomes" id="UP000321721">
    <property type="component" value="Unassembled WGS sequence"/>
</dbReference>
<dbReference type="Gene3D" id="3.40.50.1110">
    <property type="entry name" value="SGNH hydrolase"/>
    <property type="match status" value="1"/>
</dbReference>
<organism evidence="1 2">
    <name type="scientific">Vicingus serpentipes</name>
    <dbReference type="NCBI Taxonomy" id="1926625"/>
    <lineage>
        <taxon>Bacteria</taxon>
        <taxon>Pseudomonadati</taxon>
        <taxon>Bacteroidota</taxon>
        <taxon>Flavobacteriia</taxon>
        <taxon>Flavobacteriales</taxon>
        <taxon>Vicingaceae</taxon>
        <taxon>Vicingus</taxon>
    </lineage>
</organism>
<proteinExistence type="predicted"/>
<evidence type="ECO:0000313" key="2">
    <source>
        <dbReference type="Proteomes" id="UP000321721"/>
    </source>
</evidence>
<dbReference type="OrthoDB" id="9810515at2"/>